<sequence length="331" mass="37312">MAGVVLASFEEQKGDRELFERILGRETPVHFWPSLDSQVREKILQEVSILVSWNPRWDFRPEPARIFSRMTHLLFLQLVTAGADHAPYELLDPQVEVACNPGAYSAPVAEHALALVLALAKRIPHQLENLRKRVFDDRTENRMLQGMKALVVGFGSIGRAIGRLLRAFGVSLWAINRSGQTTEPVLRCGTLRELPEWLPRADLIVLSLPLTRATRGILGKAELERIKEDAILINVARGELVDQEALFEKLVRCPNFLVGLDTWWKEPRLHGSFSLRFPFLELPNVVGSPHNATCVPSVRSQALALALENVKAFLRAKEIVRGRVDRSDYEP</sequence>
<accession>A0A8J2BQ04</accession>
<dbReference type="Pfam" id="PF02826">
    <property type="entry name" value="2-Hacid_dh_C"/>
    <property type="match status" value="1"/>
</dbReference>
<evidence type="ECO:0000256" key="1">
    <source>
        <dbReference type="ARBA" id="ARBA00023002"/>
    </source>
</evidence>
<dbReference type="InterPro" id="IPR050223">
    <property type="entry name" value="D-isomer_2-hydroxyacid_DH"/>
</dbReference>
<name>A0A8J2BQ04_9BACT</name>
<dbReference type="SUPFAM" id="SSF52283">
    <property type="entry name" value="Formate/glycerate dehydrogenase catalytic domain-like"/>
    <property type="match status" value="1"/>
</dbReference>
<evidence type="ECO:0000256" key="2">
    <source>
        <dbReference type="ARBA" id="ARBA00023027"/>
    </source>
</evidence>
<dbReference type="GO" id="GO:0030267">
    <property type="term" value="F:glyoxylate reductase (NADPH) activity"/>
    <property type="evidence" value="ECO:0007669"/>
    <property type="project" value="TreeGrafter"/>
</dbReference>
<dbReference type="InterPro" id="IPR036291">
    <property type="entry name" value="NAD(P)-bd_dom_sf"/>
</dbReference>
<reference evidence="4" key="1">
    <citation type="submission" date="2021-02" db="EMBL/GenBank/DDBJ databases">
        <authorList>
            <person name="Cremers G."/>
            <person name="Picone N."/>
        </authorList>
    </citation>
    <scope>NUCLEOTIDE SEQUENCE</scope>
    <source>
        <strain evidence="4">PQ17</strain>
    </source>
</reference>
<dbReference type="PANTHER" id="PTHR10996:SF178">
    <property type="entry name" value="2-HYDROXYACID DEHYDROGENASE YGL185C-RELATED"/>
    <property type="match status" value="1"/>
</dbReference>
<organism evidence="4 5">
    <name type="scientific">Candidatus Methylacidithermus pantelleriae</name>
    <dbReference type="NCBI Taxonomy" id="2744239"/>
    <lineage>
        <taxon>Bacteria</taxon>
        <taxon>Pseudomonadati</taxon>
        <taxon>Verrucomicrobiota</taxon>
        <taxon>Methylacidiphilae</taxon>
        <taxon>Methylacidiphilales</taxon>
        <taxon>Methylacidiphilaceae</taxon>
        <taxon>Candidatus Methylacidithermus</taxon>
    </lineage>
</organism>
<proteinExistence type="predicted"/>
<keyword evidence="5" id="KW-1185">Reference proteome</keyword>
<dbReference type="RefSeq" id="WP_174583264.1">
    <property type="nucleotide sequence ID" value="NZ_CAJNOB010000017.1"/>
</dbReference>
<gene>
    <name evidence="4" type="ORF">MPNT_240027</name>
</gene>
<dbReference type="Gene3D" id="3.40.50.720">
    <property type="entry name" value="NAD(P)-binding Rossmann-like Domain"/>
    <property type="match status" value="2"/>
</dbReference>
<dbReference type="Proteomes" id="UP000663859">
    <property type="component" value="Unassembled WGS sequence"/>
</dbReference>
<dbReference type="AlphaFoldDB" id="A0A8J2BQ04"/>
<dbReference type="GO" id="GO:0016618">
    <property type="term" value="F:hydroxypyruvate reductase [NAD(P)H] activity"/>
    <property type="evidence" value="ECO:0007669"/>
    <property type="project" value="TreeGrafter"/>
</dbReference>
<protein>
    <submittedName>
        <fullName evidence="4">Hydroxyacid dehydrogenase</fullName>
    </submittedName>
</protein>
<dbReference type="SUPFAM" id="SSF51735">
    <property type="entry name" value="NAD(P)-binding Rossmann-fold domains"/>
    <property type="match status" value="1"/>
</dbReference>
<evidence type="ECO:0000313" key="5">
    <source>
        <dbReference type="Proteomes" id="UP000663859"/>
    </source>
</evidence>
<dbReference type="GO" id="GO:0005829">
    <property type="term" value="C:cytosol"/>
    <property type="evidence" value="ECO:0007669"/>
    <property type="project" value="TreeGrafter"/>
</dbReference>
<dbReference type="PANTHER" id="PTHR10996">
    <property type="entry name" value="2-HYDROXYACID DEHYDROGENASE-RELATED"/>
    <property type="match status" value="1"/>
</dbReference>
<evidence type="ECO:0000313" key="4">
    <source>
        <dbReference type="EMBL" id="CAF0698053.1"/>
    </source>
</evidence>
<dbReference type="EMBL" id="CAJNOB010000017">
    <property type="protein sequence ID" value="CAF0698053.1"/>
    <property type="molecule type" value="Genomic_DNA"/>
</dbReference>
<evidence type="ECO:0000259" key="3">
    <source>
        <dbReference type="Pfam" id="PF02826"/>
    </source>
</evidence>
<feature type="domain" description="D-isomer specific 2-hydroxyacid dehydrogenase NAD-binding" evidence="3">
    <location>
        <begin position="113"/>
        <end position="292"/>
    </location>
</feature>
<comment type="caution">
    <text evidence="4">The sequence shown here is derived from an EMBL/GenBank/DDBJ whole genome shotgun (WGS) entry which is preliminary data.</text>
</comment>
<dbReference type="GO" id="GO:0051287">
    <property type="term" value="F:NAD binding"/>
    <property type="evidence" value="ECO:0007669"/>
    <property type="project" value="InterPro"/>
</dbReference>
<keyword evidence="2" id="KW-0520">NAD</keyword>
<dbReference type="InterPro" id="IPR006140">
    <property type="entry name" value="D-isomer_DH_NAD-bd"/>
</dbReference>
<keyword evidence="1" id="KW-0560">Oxidoreductase</keyword>